<dbReference type="HOGENOM" id="CLU_1516888_0_0_10"/>
<dbReference type="AlphaFoldDB" id="D5HAB8"/>
<organism evidence="2 3">
    <name type="scientific">Salinibacter ruber (strain M8)</name>
    <dbReference type="NCBI Taxonomy" id="761659"/>
    <lineage>
        <taxon>Bacteria</taxon>
        <taxon>Pseudomonadati</taxon>
        <taxon>Rhodothermota</taxon>
        <taxon>Rhodothermia</taxon>
        <taxon>Rhodothermales</taxon>
        <taxon>Salinibacteraceae</taxon>
        <taxon>Salinibacter</taxon>
    </lineage>
</organism>
<protein>
    <submittedName>
        <fullName evidence="2">Uncharacterized protein</fullName>
    </submittedName>
</protein>
<proteinExistence type="predicted"/>
<keyword evidence="1" id="KW-1133">Transmembrane helix</keyword>
<evidence type="ECO:0000313" key="3">
    <source>
        <dbReference type="Proteomes" id="UP000000933"/>
    </source>
</evidence>
<reference evidence="3" key="2">
    <citation type="submission" date="2010-04" db="EMBL/GenBank/DDBJ databases">
        <title>Genome sequence of Salinibacter ruber M8.</title>
        <authorList>
            <consortium name="Genoscope"/>
        </authorList>
    </citation>
    <scope>NUCLEOTIDE SEQUENCE [LARGE SCALE GENOMIC DNA]</scope>
    <source>
        <strain evidence="3">M8</strain>
    </source>
</reference>
<dbReference type="EMBL" id="FP565814">
    <property type="protein sequence ID" value="CBH24973.1"/>
    <property type="molecule type" value="Genomic_DNA"/>
</dbReference>
<dbReference type="Proteomes" id="UP000000933">
    <property type="component" value="Chromosome"/>
</dbReference>
<name>D5HAB8_SALRM</name>
<dbReference type="KEGG" id="srm:SRM_02052"/>
<accession>D5HAB8</accession>
<gene>
    <name evidence="2" type="ordered locus">SRM_02052</name>
</gene>
<keyword evidence="1" id="KW-0472">Membrane</keyword>
<feature type="transmembrane region" description="Helical" evidence="1">
    <location>
        <begin position="125"/>
        <end position="144"/>
    </location>
</feature>
<sequence length="177" mass="20206">MVQGRGRLAGRLRERNAKLSRDVARDVGDALAGLVLVEKDLSTQNHVELLLGRHLVDRPLELLQKGLHHFATLLLHLLLALLGRSPELLRTLLQLALALGARRIVEQRLLLLKLLDPLLKLLPLLLEFALLLLHFLLHLLLYLLHLRHAHQDGLLVDVPDLLGLHRHRGHRREEKKK</sequence>
<reference evidence="2 3" key="1">
    <citation type="journal article" date="2010" name="ISME J.">
        <title>Fine-scale evolution: genomic, phenotypic and ecological differentiation in two coexisting Salinibacter ruber strains.</title>
        <authorList>
            <person name="Pena A."/>
            <person name="Teeling H."/>
            <person name="Huerta-Cepas J."/>
            <person name="Santos F."/>
            <person name="Yarza P."/>
            <person name="Brito-Echeverria J."/>
            <person name="Lucio M."/>
            <person name="Schmitt-Kopplin P."/>
            <person name="Meseguer I."/>
            <person name="Schenowitz C."/>
            <person name="Dossat C."/>
            <person name="Barbe V."/>
            <person name="Dopazo J."/>
            <person name="Rossello-Mora R."/>
            <person name="Schuler M."/>
            <person name="Glockner F.O."/>
            <person name="Amann R."/>
            <person name="Gabaldon T."/>
            <person name="Anton J."/>
        </authorList>
    </citation>
    <scope>NUCLEOTIDE SEQUENCE [LARGE SCALE GENOMIC DNA]</scope>
    <source>
        <strain evidence="2 3">M8</strain>
    </source>
</reference>
<evidence type="ECO:0000313" key="2">
    <source>
        <dbReference type="EMBL" id="CBH24973.1"/>
    </source>
</evidence>
<keyword evidence="1" id="KW-0812">Transmembrane</keyword>
<evidence type="ECO:0000256" key="1">
    <source>
        <dbReference type="SAM" id="Phobius"/>
    </source>
</evidence>